<evidence type="ECO:0000313" key="11">
    <source>
        <dbReference type="EMBL" id="BDR56096.1"/>
    </source>
</evidence>
<accession>A0AAU9D0T0</accession>
<evidence type="ECO:0000256" key="1">
    <source>
        <dbReference type="ARBA" id="ARBA00001232"/>
    </source>
</evidence>
<dbReference type="GO" id="GO:0043811">
    <property type="term" value="F:phosphate:acyl-[acyl carrier protein] acyltransferase activity"/>
    <property type="evidence" value="ECO:0007669"/>
    <property type="project" value="UniProtKB-UniRule"/>
</dbReference>
<dbReference type="GO" id="GO:0005737">
    <property type="term" value="C:cytoplasm"/>
    <property type="evidence" value="ECO:0007669"/>
    <property type="project" value="UniProtKB-SubCell"/>
</dbReference>
<dbReference type="Gene3D" id="3.40.718.10">
    <property type="entry name" value="Isopropylmalate Dehydrogenase"/>
    <property type="match status" value="1"/>
</dbReference>
<keyword evidence="6 10" id="KW-0594">Phospholipid biosynthesis</keyword>
<dbReference type="SUPFAM" id="SSF53659">
    <property type="entry name" value="Isocitrate/Isopropylmalate dehydrogenase-like"/>
    <property type="match status" value="1"/>
</dbReference>
<keyword evidence="4 10" id="KW-0808">Transferase</keyword>
<keyword evidence="11" id="KW-0012">Acyltransferase</keyword>
<dbReference type="InterPro" id="IPR003664">
    <property type="entry name" value="FA_synthesis"/>
</dbReference>
<gene>
    <name evidence="10 11" type="primary">plsX</name>
    <name evidence="11" type="ORF">KIMC2_06580</name>
</gene>
<reference evidence="11 12" key="1">
    <citation type="journal article" date="2023" name="Microbiol. Spectr.">
        <title>Symbiosis of Carpenter Bees with Uncharacterized Lactic Acid Bacteria Showing NAD Auxotrophy.</title>
        <authorList>
            <person name="Kawasaki S."/>
            <person name="Ozawa K."/>
            <person name="Mori T."/>
            <person name="Yamamoto A."/>
            <person name="Ito M."/>
            <person name="Ohkuma M."/>
            <person name="Sakamoto M."/>
            <person name="Matsutani M."/>
        </authorList>
    </citation>
    <scope>NUCLEOTIDE SEQUENCE [LARGE SCALE GENOMIC DNA]</scope>
    <source>
        <strain evidence="11 12">KimC2</strain>
    </source>
</reference>
<evidence type="ECO:0000256" key="9">
    <source>
        <dbReference type="ARBA" id="ARBA00046608"/>
    </source>
</evidence>
<dbReference type="PIRSF" id="PIRSF002465">
    <property type="entry name" value="Phsphlp_syn_PlsX"/>
    <property type="match status" value="1"/>
</dbReference>
<dbReference type="NCBIfam" id="TIGR00182">
    <property type="entry name" value="plsX"/>
    <property type="match status" value="1"/>
</dbReference>
<sequence length="328" mass="35813">MKIAIDAMGGDFAPQAVVEGVQKFLSEDQETKIRLFGQQEAIEKLIEPSNQLEIINTTEVVDGNDEPVAAIRHKKDSSLVRAAQDVKEGNSDGYLSFGNTGAVLAAGIFVIGRIKNVERPALMPTLPTKVLNTFYNMLDVGANAESKVKYLVQFAQMGSIYASDLRGVKKPIVKLLNIGSEEHKGDELHQSVYQELKQLKEINFQGNIEPNEIMDAKADVIVTDGFTGNAVLKTMEGTMKTVLHLLKDSLMSGNLKTKMGALLVKGSLGNLAEQFNNSRFGGAVLLGVNAPVIKGHGNSQPETVYYAIKQVKEMIQGQTVQKFKNLYE</sequence>
<evidence type="ECO:0000313" key="12">
    <source>
        <dbReference type="Proteomes" id="UP001321804"/>
    </source>
</evidence>
<dbReference type="EMBL" id="AP026801">
    <property type="protein sequence ID" value="BDR56096.1"/>
    <property type="molecule type" value="Genomic_DNA"/>
</dbReference>
<keyword evidence="2 10" id="KW-0963">Cytoplasm</keyword>
<dbReference type="InterPro" id="IPR012281">
    <property type="entry name" value="Phospholipid_synth_PlsX-like"/>
</dbReference>
<comment type="similarity">
    <text evidence="10">Belongs to the PlsX family.</text>
</comment>
<dbReference type="AlphaFoldDB" id="A0AAU9D0T0"/>
<evidence type="ECO:0000256" key="7">
    <source>
        <dbReference type="ARBA" id="ARBA00023264"/>
    </source>
</evidence>
<dbReference type="KEGG" id="xak:KIMC2_06580"/>
<comment type="subunit">
    <text evidence="9 10">Homodimer. Probably interacts with PlsY.</text>
</comment>
<protein>
    <recommendedName>
        <fullName evidence="8 10">Phosphate acyltransferase</fullName>
        <ecNumber evidence="8 10">2.3.1.274</ecNumber>
    </recommendedName>
    <alternativeName>
        <fullName evidence="10">Acyl-ACP phosphotransacylase</fullName>
    </alternativeName>
    <alternativeName>
        <fullName evidence="10">Acyl-[acyl-carrier-protein]--phosphate acyltransferase</fullName>
    </alternativeName>
    <alternativeName>
        <fullName evidence="10">Phosphate-acyl-ACP acyltransferase</fullName>
    </alternativeName>
</protein>
<dbReference type="PANTHER" id="PTHR30100">
    <property type="entry name" value="FATTY ACID/PHOSPHOLIPID SYNTHESIS PROTEIN PLSX"/>
    <property type="match status" value="1"/>
</dbReference>
<evidence type="ECO:0000256" key="5">
    <source>
        <dbReference type="ARBA" id="ARBA00023098"/>
    </source>
</evidence>
<dbReference type="Pfam" id="PF02504">
    <property type="entry name" value="FA_synthesis"/>
    <property type="match status" value="1"/>
</dbReference>
<name>A0AAU9D0T0_9LACO</name>
<keyword evidence="3 10" id="KW-0444">Lipid biosynthesis</keyword>
<dbReference type="GO" id="GO:0006633">
    <property type="term" value="P:fatty acid biosynthetic process"/>
    <property type="evidence" value="ECO:0007669"/>
    <property type="project" value="UniProtKB-UniRule"/>
</dbReference>
<organism evidence="11 12">
    <name type="scientific">Xylocopilactobacillus apis</name>
    <dbReference type="NCBI Taxonomy" id="2932183"/>
    <lineage>
        <taxon>Bacteria</taxon>
        <taxon>Bacillati</taxon>
        <taxon>Bacillota</taxon>
        <taxon>Bacilli</taxon>
        <taxon>Lactobacillales</taxon>
        <taxon>Lactobacillaceae</taxon>
        <taxon>Xylocopilactobacillus</taxon>
    </lineage>
</organism>
<dbReference type="GO" id="GO:0008654">
    <property type="term" value="P:phospholipid biosynthetic process"/>
    <property type="evidence" value="ECO:0007669"/>
    <property type="project" value="UniProtKB-KW"/>
</dbReference>
<evidence type="ECO:0000256" key="8">
    <source>
        <dbReference type="ARBA" id="ARBA00024069"/>
    </source>
</evidence>
<dbReference type="Proteomes" id="UP001321804">
    <property type="component" value="Chromosome"/>
</dbReference>
<comment type="subcellular location">
    <subcellularLocation>
        <location evidence="10">Cytoplasm</location>
    </subcellularLocation>
    <text evidence="10">Associated with the membrane possibly through PlsY.</text>
</comment>
<keyword evidence="7 10" id="KW-1208">Phospholipid metabolism</keyword>
<comment type="catalytic activity">
    <reaction evidence="1 10">
        <text>a fatty acyl-[ACP] + phosphate = an acyl phosphate + holo-[ACP]</text>
        <dbReference type="Rhea" id="RHEA:42292"/>
        <dbReference type="Rhea" id="RHEA-COMP:9685"/>
        <dbReference type="Rhea" id="RHEA-COMP:14125"/>
        <dbReference type="ChEBI" id="CHEBI:43474"/>
        <dbReference type="ChEBI" id="CHEBI:59918"/>
        <dbReference type="ChEBI" id="CHEBI:64479"/>
        <dbReference type="ChEBI" id="CHEBI:138651"/>
        <dbReference type="EC" id="2.3.1.274"/>
    </reaction>
</comment>
<dbReference type="HAMAP" id="MF_00019">
    <property type="entry name" value="PlsX"/>
    <property type="match status" value="1"/>
</dbReference>
<proteinExistence type="inferred from homology"/>
<evidence type="ECO:0000256" key="6">
    <source>
        <dbReference type="ARBA" id="ARBA00023209"/>
    </source>
</evidence>
<keyword evidence="12" id="KW-1185">Reference proteome</keyword>
<dbReference type="PANTHER" id="PTHR30100:SF1">
    <property type="entry name" value="PHOSPHATE ACYLTRANSFERASE"/>
    <property type="match status" value="1"/>
</dbReference>
<evidence type="ECO:0000256" key="10">
    <source>
        <dbReference type="HAMAP-Rule" id="MF_00019"/>
    </source>
</evidence>
<comment type="function">
    <text evidence="10">Catalyzes the reversible formation of acyl-phosphate (acyl-PO(4)) from acyl-[acyl-carrier-protein] (acyl-ACP). This enzyme utilizes acyl-ACP as fatty acyl donor, but not acyl-CoA.</text>
</comment>
<dbReference type="EC" id="2.3.1.274" evidence="8 10"/>
<evidence type="ECO:0000256" key="4">
    <source>
        <dbReference type="ARBA" id="ARBA00022679"/>
    </source>
</evidence>
<evidence type="ECO:0000256" key="3">
    <source>
        <dbReference type="ARBA" id="ARBA00022516"/>
    </source>
</evidence>
<comment type="pathway">
    <text evidence="10">Lipid metabolism; phospholipid metabolism.</text>
</comment>
<evidence type="ECO:0000256" key="2">
    <source>
        <dbReference type="ARBA" id="ARBA00022490"/>
    </source>
</evidence>
<keyword evidence="5 10" id="KW-0443">Lipid metabolism</keyword>